<evidence type="ECO:0000259" key="5">
    <source>
        <dbReference type="Pfam" id="PF16320"/>
    </source>
</evidence>
<dbReference type="GO" id="GO:0022625">
    <property type="term" value="C:cytosolic large ribosomal subunit"/>
    <property type="evidence" value="ECO:0007669"/>
    <property type="project" value="TreeGrafter"/>
</dbReference>
<evidence type="ECO:0000259" key="4">
    <source>
        <dbReference type="Pfam" id="PF00542"/>
    </source>
</evidence>
<proteinExistence type="inferred from homology"/>
<evidence type="ECO:0000313" key="6">
    <source>
        <dbReference type="EMBL" id="BBC77425.1"/>
    </source>
</evidence>
<evidence type="ECO:0000256" key="3">
    <source>
        <dbReference type="ARBA" id="ARBA00023274"/>
    </source>
</evidence>
<dbReference type="GO" id="GO:0003735">
    <property type="term" value="F:structural constituent of ribosome"/>
    <property type="evidence" value="ECO:0007669"/>
    <property type="project" value="InterPro"/>
</dbReference>
<geneLocation type="plastid" evidence="6"/>
<feature type="domain" description="Large ribosomal subunit protein bL12 oligomerization" evidence="5">
    <location>
        <begin position="4"/>
        <end position="37"/>
    </location>
</feature>
<protein>
    <submittedName>
        <fullName evidence="6">Ribosomal protein L12</fullName>
    </submittedName>
</protein>
<dbReference type="InterPro" id="IPR000206">
    <property type="entry name" value="Ribosomal_bL12"/>
</dbReference>
<dbReference type="HAMAP" id="MF_00368">
    <property type="entry name" value="Ribosomal_bL12"/>
    <property type="match status" value="1"/>
</dbReference>
<evidence type="ECO:0000256" key="1">
    <source>
        <dbReference type="ARBA" id="ARBA00007197"/>
    </source>
</evidence>
<feature type="domain" description="Large ribosomal subunit protein bL12 C-terminal" evidence="4">
    <location>
        <begin position="60"/>
        <end position="127"/>
    </location>
</feature>
<sequence>MSQKIDNIINNLKELTLLESVELINIIEKTFSVNASANSSLSIDSNNNNVIKEISEKTEFNLILTEVPKDKKISILKVVRSITGLGLKEAKNLVDSTPKIIKESLNKETAESMKKQIEEVGGIVSLE</sequence>
<dbReference type="NCBIfam" id="TIGR00855">
    <property type="entry name" value="L12"/>
    <property type="match status" value="1"/>
</dbReference>
<dbReference type="Gene3D" id="1.20.5.710">
    <property type="entry name" value="Single helix bin"/>
    <property type="match status" value="1"/>
</dbReference>
<dbReference type="Pfam" id="PF00542">
    <property type="entry name" value="Ribosomal_L12"/>
    <property type="match status" value="1"/>
</dbReference>
<keyword evidence="3" id="KW-0687">Ribonucleoprotein</keyword>
<dbReference type="SUPFAM" id="SSF48300">
    <property type="entry name" value="Ribosomal protein L7/12, oligomerisation (N-terminal) domain"/>
    <property type="match status" value="1"/>
</dbReference>
<dbReference type="InterPro" id="IPR036235">
    <property type="entry name" value="Ribosomal_bL12_oligo_N_sf"/>
</dbReference>
<keyword evidence="6" id="KW-0934">Plastid</keyword>
<dbReference type="InterPro" id="IPR014719">
    <property type="entry name" value="Ribosomal_bL12_C/ClpS-like"/>
</dbReference>
<dbReference type="Gene3D" id="3.30.1390.10">
    <property type="match status" value="1"/>
</dbReference>
<name>A0A2Z5ZAQ5_9STRA</name>
<dbReference type="InterPro" id="IPR008932">
    <property type="entry name" value="Ribosomal_bL12_oligo"/>
</dbReference>
<dbReference type="AlphaFoldDB" id="A0A2Z5ZAQ5"/>
<dbReference type="InterPro" id="IPR013823">
    <property type="entry name" value="Ribosomal_bL12_C"/>
</dbReference>
<dbReference type="GO" id="GO:0003729">
    <property type="term" value="F:mRNA binding"/>
    <property type="evidence" value="ECO:0007669"/>
    <property type="project" value="TreeGrafter"/>
</dbReference>
<dbReference type="CDD" id="cd00387">
    <property type="entry name" value="Ribosomal_L7_L12"/>
    <property type="match status" value="1"/>
</dbReference>
<accession>A0A2Z5ZAQ5</accession>
<dbReference type="PANTHER" id="PTHR45987">
    <property type="entry name" value="39S RIBOSOMAL PROTEIN L12"/>
    <property type="match status" value="1"/>
</dbReference>
<reference evidence="6" key="1">
    <citation type="submission" date="2018-02" db="EMBL/GenBank/DDBJ databases">
        <title>Evolution and diversity of non-photosynthetic diatom plastid genomes.</title>
        <authorList>
            <person name="Kamikawa R."/>
            <person name="Ishii K."/>
        </authorList>
    </citation>
    <scope>NUCLEOTIDE SEQUENCE</scope>
    <source>
        <strain evidence="6">PL3-2</strain>
    </source>
</reference>
<gene>
    <name evidence="6" type="primary">rpl12</name>
</gene>
<comment type="similarity">
    <text evidence="1">Belongs to the bacterial ribosomal protein bL12 family.</text>
</comment>
<keyword evidence="2 6" id="KW-0689">Ribosomal protein</keyword>
<dbReference type="Pfam" id="PF16320">
    <property type="entry name" value="Ribosomal_L12_N"/>
    <property type="match status" value="1"/>
</dbReference>
<dbReference type="PANTHER" id="PTHR45987:SF4">
    <property type="entry name" value="LARGE RIBOSOMAL SUBUNIT PROTEIN BL12M"/>
    <property type="match status" value="1"/>
</dbReference>
<dbReference type="SUPFAM" id="SSF54736">
    <property type="entry name" value="ClpS-like"/>
    <property type="match status" value="1"/>
</dbReference>
<dbReference type="FunFam" id="3.30.1390.10:FF:000001">
    <property type="entry name" value="50S ribosomal protein L7/L12"/>
    <property type="match status" value="1"/>
</dbReference>
<dbReference type="GO" id="GO:0006412">
    <property type="term" value="P:translation"/>
    <property type="evidence" value="ECO:0007669"/>
    <property type="project" value="InterPro"/>
</dbReference>
<dbReference type="EMBL" id="AP018504">
    <property type="protein sequence ID" value="BBC77425.1"/>
    <property type="molecule type" value="Genomic_DNA"/>
</dbReference>
<evidence type="ECO:0000256" key="2">
    <source>
        <dbReference type="ARBA" id="ARBA00022980"/>
    </source>
</evidence>
<organism evidence="6">
    <name type="scientific">Nitzschia sp. PL3-2</name>
    <dbReference type="NCBI Taxonomy" id="2083271"/>
    <lineage>
        <taxon>Eukaryota</taxon>
        <taxon>Sar</taxon>
        <taxon>Stramenopiles</taxon>
        <taxon>Ochrophyta</taxon>
        <taxon>Bacillariophyta</taxon>
        <taxon>Bacillariophyceae</taxon>
        <taxon>Bacillariophycidae</taxon>
        <taxon>Bacillariales</taxon>
        <taxon>Bacillariaceae</taxon>
        <taxon>Nitzschia</taxon>
    </lineage>
</organism>